<accession>A0AAV1CB75</accession>
<feature type="compositionally biased region" description="Low complexity" evidence="8">
    <location>
        <begin position="135"/>
        <end position="146"/>
    </location>
</feature>
<evidence type="ECO:0000313" key="10">
    <source>
        <dbReference type="EMBL" id="CAI9092160.1"/>
    </source>
</evidence>
<dbReference type="SMART" id="SM00380">
    <property type="entry name" value="AP2"/>
    <property type="match status" value="1"/>
</dbReference>
<feature type="domain" description="AP2/ERF" evidence="9">
    <location>
        <begin position="54"/>
        <end position="110"/>
    </location>
</feature>
<dbReference type="PROSITE" id="PS51032">
    <property type="entry name" value="AP2_ERF"/>
    <property type="match status" value="1"/>
</dbReference>
<comment type="subcellular location">
    <subcellularLocation>
        <location evidence="1">Nucleus</location>
    </subcellularLocation>
</comment>
<feature type="compositionally biased region" description="Basic and acidic residues" evidence="8">
    <location>
        <begin position="193"/>
        <end position="219"/>
    </location>
</feature>
<organism evidence="10 11">
    <name type="scientific">Oldenlandia corymbosa var. corymbosa</name>
    <dbReference type="NCBI Taxonomy" id="529605"/>
    <lineage>
        <taxon>Eukaryota</taxon>
        <taxon>Viridiplantae</taxon>
        <taxon>Streptophyta</taxon>
        <taxon>Embryophyta</taxon>
        <taxon>Tracheophyta</taxon>
        <taxon>Spermatophyta</taxon>
        <taxon>Magnoliopsida</taxon>
        <taxon>eudicotyledons</taxon>
        <taxon>Gunneridae</taxon>
        <taxon>Pentapetalae</taxon>
        <taxon>asterids</taxon>
        <taxon>lamiids</taxon>
        <taxon>Gentianales</taxon>
        <taxon>Rubiaceae</taxon>
        <taxon>Rubioideae</taxon>
        <taxon>Spermacoceae</taxon>
        <taxon>Hedyotis-Oldenlandia complex</taxon>
        <taxon>Oldenlandia</taxon>
    </lineage>
</organism>
<evidence type="ECO:0000256" key="1">
    <source>
        <dbReference type="ARBA" id="ARBA00004123"/>
    </source>
</evidence>
<name>A0AAV1CB75_OLDCO</name>
<reference evidence="10" key="1">
    <citation type="submission" date="2023-03" db="EMBL/GenBank/DDBJ databases">
        <authorList>
            <person name="Julca I."/>
        </authorList>
    </citation>
    <scope>NUCLEOTIDE SEQUENCE</scope>
</reference>
<dbReference type="InterPro" id="IPR016177">
    <property type="entry name" value="DNA-bd_dom_sf"/>
</dbReference>
<keyword evidence="2" id="KW-0805">Transcription regulation</keyword>
<keyword evidence="11" id="KW-1185">Reference proteome</keyword>
<feature type="region of interest" description="Disordered" evidence="8">
    <location>
        <begin position="1"/>
        <end position="57"/>
    </location>
</feature>
<dbReference type="Pfam" id="PF00847">
    <property type="entry name" value="AP2"/>
    <property type="match status" value="1"/>
</dbReference>
<keyword evidence="5" id="KW-0804">Transcription</keyword>
<evidence type="ECO:0000256" key="6">
    <source>
        <dbReference type="ARBA" id="ARBA00023242"/>
    </source>
</evidence>
<evidence type="ECO:0000256" key="8">
    <source>
        <dbReference type="SAM" id="MobiDB-lite"/>
    </source>
</evidence>
<dbReference type="PANTHER" id="PTHR31839:SF85">
    <property type="entry name" value="AP2_ERF DOMAIN-CONTAINING PROTEIN"/>
    <property type="match status" value="1"/>
</dbReference>
<dbReference type="InterPro" id="IPR045277">
    <property type="entry name" value="DRE1A-I"/>
</dbReference>
<proteinExistence type="inferred from homology"/>
<feature type="region of interest" description="Disordered" evidence="8">
    <location>
        <begin position="135"/>
        <end position="232"/>
    </location>
</feature>
<evidence type="ECO:0000313" key="11">
    <source>
        <dbReference type="Proteomes" id="UP001161247"/>
    </source>
</evidence>
<evidence type="ECO:0000259" key="9">
    <source>
        <dbReference type="PROSITE" id="PS51032"/>
    </source>
</evidence>
<sequence length="232" mass="25309">MSNNPWGKQENDPDNPSPYSFFNVWQGEGQPQPPAAASASARSPSGSNSRRHPSYRGIRFRSGKWVSEIREPRGTSRIWLGTFSSPEMAAAAYDVATLALRGPDAVLNFPHLAPTYPVPASLSAQDIQAAAAAAASALAPQQQQPACHQPPDSTREITAGSSSQFVDEEELFDMPNLLRDMAGGMLVSPPRMKSGDSDDSPDKRKRKMDEPPKPRDTHTKRMNRRSPVGRDD</sequence>
<dbReference type="GO" id="GO:0003700">
    <property type="term" value="F:DNA-binding transcription factor activity"/>
    <property type="evidence" value="ECO:0007669"/>
    <property type="project" value="InterPro"/>
</dbReference>
<keyword evidence="6" id="KW-0539">Nucleus</keyword>
<dbReference type="Gene3D" id="3.30.730.10">
    <property type="entry name" value="AP2/ERF domain"/>
    <property type="match status" value="1"/>
</dbReference>
<keyword evidence="4" id="KW-0010">Activator</keyword>
<comment type="similarity">
    <text evidence="7">Belongs to the AP2/ERF transcription factor family. ERF subfamily.</text>
</comment>
<dbReference type="CDD" id="cd00018">
    <property type="entry name" value="AP2"/>
    <property type="match status" value="1"/>
</dbReference>
<evidence type="ECO:0000256" key="5">
    <source>
        <dbReference type="ARBA" id="ARBA00023163"/>
    </source>
</evidence>
<dbReference type="InterPro" id="IPR036955">
    <property type="entry name" value="AP2/ERF_dom_sf"/>
</dbReference>
<dbReference type="Proteomes" id="UP001161247">
    <property type="component" value="Chromosome 1"/>
</dbReference>
<evidence type="ECO:0000256" key="2">
    <source>
        <dbReference type="ARBA" id="ARBA00023015"/>
    </source>
</evidence>
<protein>
    <submittedName>
        <fullName evidence="10">OLC1v1027338C1</fullName>
    </submittedName>
</protein>
<gene>
    <name evidence="10" type="ORF">OLC1_LOCUS3900</name>
</gene>
<evidence type="ECO:0000256" key="4">
    <source>
        <dbReference type="ARBA" id="ARBA00023159"/>
    </source>
</evidence>
<evidence type="ECO:0000256" key="3">
    <source>
        <dbReference type="ARBA" id="ARBA00023125"/>
    </source>
</evidence>
<dbReference type="EMBL" id="OX459118">
    <property type="protein sequence ID" value="CAI9092160.1"/>
    <property type="molecule type" value="Genomic_DNA"/>
</dbReference>
<dbReference type="InterPro" id="IPR001471">
    <property type="entry name" value="AP2/ERF_dom"/>
</dbReference>
<feature type="compositionally biased region" description="Low complexity" evidence="8">
    <location>
        <begin position="35"/>
        <end position="48"/>
    </location>
</feature>
<evidence type="ECO:0000256" key="7">
    <source>
        <dbReference type="ARBA" id="ARBA00024343"/>
    </source>
</evidence>
<dbReference type="GO" id="GO:0005634">
    <property type="term" value="C:nucleus"/>
    <property type="evidence" value="ECO:0007669"/>
    <property type="project" value="UniProtKB-SubCell"/>
</dbReference>
<dbReference type="PANTHER" id="PTHR31839">
    <property type="entry name" value="DEHYDRATION-RESPONSIVE ELEMENT-BINDING PROTEIN 1D"/>
    <property type="match status" value="1"/>
</dbReference>
<dbReference type="AlphaFoldDB" id="A0AAV1CB75"/>
<dbReference type="GO" id="GO:0003677">
    <property type="term" value="F:DNA binding"/>
    <property type="evidence" value="ECO:0007669"/>
    <property type="project" value="UniProtKB-KW"/>
</dbReference>
<keyword evidence="3" id="KW-0238">DNA-binding</keyword>
<dbReference type="SUPFAM" id="SSF54171">
    <property type="entry name" value="DNA-binding domain"/>
    <property type="match status" value="1"/>
</dbReference>